<dbReference type="RefSeq" id="WP_068871477.1">
    <property type="nucleotide sequence ID" value="NZ_CP016539.2"/>
</dbReference>
<keyword evidence="6" id="KW-0975">Bacterial flagellum</keyword>
<keyword evidence="11" id="KW-0966">Cell projection</keyword>
<dbReference type="AlphaFoldDB" id="A0A1C7EC44"/>
<evidence type="ECO:0000259" key="9">
    <source>
        <dbReference type="Pfam" id="PF06429"/>
    </source>
</evidence>
<evidence type="ECO:0000259" key="10">
    <source>
        <dbReference type="Pfam" id="PF22638"/>
    </source>
</evidence>
<dbReference type="Pfam" id="PF00460">
    <property type="entry name" value="Flg_bb_rod"/>
    <property type="match status" value="1"/>
</dbReference>
<dbReference type="Pfam" id="PF22638">
    <property type="entry name" value="FlgK_D1"/>
    <property type="match status" value="1"/>
</dbReference>
<dbReference type="SUPFAM" id="SSF64518">
    <property type="entry name" value="Phase 1 flagellin"/>
    <property type="match status" value="1"/>
</dbReference>
<keyword evidence="12" id="KW-1185">Reference proteome</keyword>
<dbReference type="OrthoDB" id="9802553at2"/>
<protein>
    <recommendedName>
        <fullName evidence="4">Flagellar hook-associated protein 1</fullName>
    </recommendedName>
</protein>
<sequence>MSTFHTLETGRRGLSAGQASISTTGHNIANANTKGYSRQQVNTSSSPSLEVWTSQGAGSGQVGTGVSIDSVMRVRDRFLDQQHRGHSAELAEWQAKSEALGNVETILGEPGDAGLNASMDRLWSAWQDLSGDPSNQAMQAVVKERAQAFADVAKTIDRSLGELTAELKERTTAAENEAQTLISRIDELNKSIVRTGPQANDLRDERDAAVGELSKLMDIKVTEKADGSYAIALAADKQPVKAREPIDAEAAGGKLGGLVQALETVENYQQKIAATVTGFAEANGKVFGKSAPAGELTVATDAQLELPKGLDEDVKKTQADFRALVSALGTEAQSAGYAVKTQEQMLISTENRRQSVTGVSLDEEMASLVKFQHAYNAAARLVSTTDQMLDTIINRMAAR</sequence>
<keyword evidence="5" id="KW-0964">Secreted</keyword>
<evidence type="ECO:0000313" key="12">
    <source>
        <dbReference type="Proteomes" id="UP000092650"/>
    </source>
</evidence>
<name>A0A1C7EC44_9BACL</name>
<feature type="domain" description="Flagellar basal body rod protein N-terminal" evidence="8">
    <location>
        <begin position="7"/>
        <end position="36"/>
    </location>
</feature>
<dbReference type="InterPro" id="IPR002371">
    <property type="entry name" value="FlgK"/>
</dbReference>
<dbReference type="GO" id="GO:0005198">
    <property type="term" value="F:structural molecule activity"/>
    <property type="evidence" value="ECO:0007669"/>
    <property type="project" value="InterPro"/>
</dbReference>
<comment type="similarity">
    <text evidence="3">Belongs to the flagella basal body rod proteins family.</text>
</comment>
<comment type="subcellular location">
    <subcellularLocation>
        <location evidence="1">Bacterial flagellum</location>
    </subcellularLocation>
    <subcellularLocation>
        <location evidence="2">Secreted</location>
    </subcellularLocation>
</comment>
<dbReference type="GO" id="GO:0044780">
    <property type="term" value="P:bacterial-type flagellum assembly"/>
    <property type="evidence" value="ECO:0007669"/>
    <property type="project" value="InterPro"/>
</dbReference>
<proteinExistence type="inferred from homology"/>
<evidence type="ECO:0000259" key="8">
    <source>
        <dbReference type="Pfam" id="PF00460"/>
    </source>
</evidence>
<dbReference type="NCBIfam" id="TIGR02492">
    <property type="entry name" value="flgK_ends"/>
    <property type="match status" value="1"/>
</dbReference>
<dbReference type="KEGG" id="ppla:BBI15_12800"/>
<evidence type="ECO:0000313" key="11">
    <source>
        <dbReference type="EMBL" id="ANU20997.1"/>
    </source>
</evidence>
<dbReference type="InterPro" id="IPR053927">
    <property type="entry name" value="FlgK_helical"/>
</dbReference>
<dbReference type="InterPro" id="IPR001444">
    <property type="entry name" value="Flag_bb_rod_N"/>
</dbReference>
<dbReference type="InterPro" id="IPR010930">
    <property type="entry name" value="Flg_bb/hook_C_dom"/>
</dbReference>
<dbReference type="GO" id="GO:0009424">
    <property type="term" value="C:bacterial-type flagellum hook"/>
    <property type="evidence" value="ECO:0007669"/>
    <property type="project" value="InterPro"/>
</dbReference>
<keyword evidence="11" id="KW-0969">Cilium</keyword>
<dbReference type="EMBL" id="CP016539">
    <property type="protein sequence ID" value="ANU20997.1"/>
    <property type="molecule type" value="Genomic_DNA"/>
</dbReference>
<evidence type="ECO:0000256" key="4">
    <source>
        <dbReference type="ARBA" id="ARBA00016244"/>
    </source>
</evidence>
<evidence type="ECO:0000256" key="6">
    <source>
        <dbReference type="ARBA" id="ARBA00023143"/>
    </source>
</evidence>
<feature type="domain" description="Flagellar hook-associated protein FlgK helical" evidence="10">
    <location>
        <begin position="101"/>
        <end position="237"/>
    </location>
</feature>
<feature type="region of interest" description="Disordered" evidence="7">
    <location>
        <begin position="1"/>
        <end position="20"/>
    </location>
</feature>
<evidence type="ECO:0000256" key="5">
    <source>
        <dbReference type="ARBA" id="ARBA00022525"/>
    </source>
</evidence>
<evidence type="ECO:0000256" key="3">
    <source>
        <dbReference type="ARBA" id="ARBA00009677"/>
    </source>
</evidence>
<dbReference type="PANTHER" id="PTHR30033:SF1">
    <property type="entry name" value="FLAGELLAR HOOK-ASSOCIATED PROTEIN 1"/>
    <property type="match status" value="1"/>
</dbReference>
<evidence type="ECO:0000256" key="2">
    <source>
        <dbReference type="ARBA" id="ARBA00004613"/>
    </source>
</evidence>
<gene>
    <name evidence="11" type="ORF">BBI15_12800</name>
</gene>
<reference evidence="11" key="1">
    <citation type="submission" date="2016-10" db="EMBL/GenBank/DDBJ databases">
        <authorList>
            <person name="See-Too W.S."/>
        </authorList>
    </citation>
    <scope>NUCLEOTIDE SEQUENCE [LARGE SCALE GENOMIC DNA]</scope>
    <source>
        <strain evidence="11">DSM 23997</strain>
    </source>
</reference>
<organism evidence="11 12">
    <name type="scientific">Planococcus plakortidis</name>
    <dbReference type="NCBI Taxonomy" id="1038856"/>
    <lineage>
        <taxon>Bacteria</taxon>
        <taxon>Bacillati</taxon>
        <taxon>Bacillota</taxon>
        <taxon>Bacilli</taxon>
        <taxon>Bacillales</taxon>
        <taxon>Caryophanaceae</taxon>
        <taxon>Planococcus</taxon>
    </lineage>
</organism>
<dbReference type="Pfam" id="PF06429">
    <property type="entry name" value="Flg_bbr_C"/>
    <property type="match status" value="1"/>
</dbReference>
<accession>A0A1C7EC44</accession>
<dbReference type="PANTHER" id="PTHR30033">
    <property type="entry name" value="FLAGELLAR HOOK-ASSOCIATED PROTEIN 1"/>
    <property type="match status" value="1"/>
</dbReference>
<dbReference type="Proteomes" id="UP000092650">
    <property type="component" value="Chromosome"/>
</dbReference>
<keyword evidence="11" id="KW-0282">Flagellum</keyword>
<dbReference type="GO" id="GO:0005576">
    <property type="term" value="C:extracellular region"/>
    <property type="evidence" value="ECO:0007669"/>
    <property type="project" value="UniProtKB-SubCell"/>
</dbReference>
<dbReference type="STRING" id="1038856.BBI15_12800"/>
<evidence type="ECO:0000256" key="1">
    <source>
        <dbReference type="ARBA" id="ARBA00004365"/>
    </source>
</evidence>
<feature type="domain" description="Flagellar basal-body/hook protein C-terminal" evidence="9">
    <location>
        <begin position="357"/>
        <end position="394"/>
    </location>
</feature>
<evidence type="ECO:0000256" key="7">
    <source>
        <dbReference type="SAM" id="MobiDB-lite"/>
    </source>
</evidence>